<evidence type="ECO:0000256" key="3">
    <source>
        <dbReference type="ARBA" id="ARBA00022741"/>
    </source>
</evidence>
<evidence type="ECO:0000256" key="1">
    <source>
        <dbReference type="ARBA" id="ARBA00022605"/>
    </source>
</evidence>
<dbReference type="GO" id="GO:0003991">
    <property type="term" value="F:acetylglutamate kinase activity"/>
    <property type="evidence" value="ECO:0007669"/>
    <property type="project" value="TreeGrafter"/>
</dbReference>
<keyword evidence="1" id="KW-0028">Amino-acid biosynthesis</keyword>
<keyword evidence="4 8" id="KW-0418">Kinase</keyword>
<dbReference type="InterPro" id="IPR001057">
    <property type="entry name" value="Glu/AcGlu_kinase"/>
</dbReference>
<comment type="caution">
    <text evidence="8">The sequence shown here is derived from an EMBL/GenBank/DDBJ whole genome shotgun (WGS) entry which is preliminary data.</text>
</comment>
<dbReference type="RefSeq" id="WP_185027160.1">
    <property type="nucleotide sequence ID" value="NZ_JACHMQ010000001.1"/>
</dbReference>
<comment type="pathway">
    <text evidence="6">Amino-acid biosynthesis.</text>
</comment>
<organism evidence="8 9">
    <name type="scientific">Actinomadura coerulea</name>
    <dbReference type="NCBI Taxonomy" id="46159"/>
    <lineage>
        <taxon>Bacteria</taxon>
        <taxon>Bacillati</taxon>
        <taxon>Actinomycetota</taxon>
        <taxon>Actinomycetes</taxon>
        <taxon>Streptosporangiales</taxon>
        <taxon>Thermomonosporaceae</taxon>
        <taxon>Actinomadura</taxon>
    </lineage>
</organism>
<dbReference type="NCBIfam" id="TIGR00761">
    <property type="entry name" value="argB"/>
    <property type="match status" value="1"/>
</dbReference>
<dbReference type="InterPro" id="IPR036393">
    <property type="entry name" value="AceGlu_kinase-like_sf"/>
</dbReference>
<dbReference type="GO" id="GO:0005737">
    <property type="term" value="C:cytoplasm"/>
    <property type="evidence" value="ECO:0007669"/>
    <property type="project" value="InterPro"/>
</dbReference>
<dbReference type="PANTHER" id="PTHR23342:SF20">
    <property type="entry name" value="[LYSW]-AMINOADIPATE KINASE"/>
    <property type="match status" value="1"/>
</dbReference>
<proteinExistence type="predicted"/>
<sequence length="271" mass="27341">MGTGPRGIVVVKCGGQVPAETVCADLAGLAGRAVLVHGGAADVDRLAGDLGVPARTLVSPSGVTSRYTDPAMLEVLTLALAGRVKPRLLRALAAGGVPAVGLTGLDGGLLRARRKPAQRTVRDGRTVIVRDDHSGRLTGVRPRVLNVLVGAGFVPVVSPPALGEDGAPVNVDADRVAAAVAGALRAERLVLLTAAPGVLLDPSDEGSLLDRCPLPREGPVPHAASGGMHRKLIASREALLAGVPRVSIGDGRIPRPVTAALAGAGTTLEIT</sequence>
<dbReference type="GO" id="GO:0006526">
    <property type="term" value="P:L-arginine biosynthetic process"/>
    <property type="evidence" value="ECO:0007669"/>
    <property type="project" value="TreeGrafter"/>
</dbReference>
<dbReference type="NCBIfam" id="NF010659">
    <property type="entry name" value="PRK14058.1-1"/>
    <property type="match status" value="1"/>
</dbReference>
<evidence type="ECO:0000256" key="4">
    <source>
        <dbReference type="ARBA" id="ARBA00022777"/>
    </source>
</evidence>
<dbReference type="EC" id="2.7.2.-" evidence="8"/>
<dbReference type="PANTHER" id="PTHR23342">
    <property type="entry name" value="N-ACETYLGLUTAMATE SYNTHASE"/>
    <property type="match status" value="1"/>
</dbReference>
<dbReference type="PIRSF" id="PIRSF000728">
    <property type="entry name" value="NAGK"/>
    <property type="match status" value="1"/>
</dbReference>
<accession>A0A7X0G0D0</accession>
<dbReference type="GO" id="GO:0005524">
    <property type="term" value="F:ATP binding"/>
    <property type="evidence" value="ECO:0007669"/>
    <property type="project" value="UniProtKB-KW"/>
</dbReference>
<gene>
    <name evidence="8" type="ORF">BKA00_003991</name>
</gene>
<evidence type="ECO:0000313" key="9">
    <source>
        <dbReference type="Proteomes" id="UP000546324"/>
    </source>
</evidence>
<keyword evidence="5" id="KW-0067">ATP-binding</keyword>
<dbReference type="InterPro" id="IPR004662">
    <property type="entry name" value="AcgluKinase_fam"/>
</dbReference>
<evidence type="ECO:0000313" key="8">
    <source>
        <dbReference type="EMBL" id="MBB6397077.1"/>
    </source>
</evidence>
<dbReference type="AlphaFoldDB" id="A0A7X0G0D0"/>
<dbReference type="InterPro" id="IPR001048">
    <property type="entry name" value="Asp/Glu/Uridylate_kinase"/>
</dbReference>
<dbReference type="Pfam" id="PF00696">
    <property type="entry name" value="AA_kinase"/>
    <property type="match status" value="1"/>
</dbReference>
<protein>
    <submittedName>
        <fullName evidence="8">Acetylglutamate/LysW-gamma-L-alpha-aminoadipate kinase</fullName>
        <ecNumber evidence="8">2.7.2.-</ecNumber>
    </submittedName>
</protein>
<evidence type="ECO:0000256" key="6">
    <source>
        <dbReference type="ARBA" id="ARBA00029440"/>
    </source>
</evidence>
<reference evidence="8 9" key="1">
    <citation type="submission" date="2020-08" db="EMBL/GenBank/DDBJ databases">
        <title>Sequencing the genomes of 1000 actinobacteria strains.</title>
        <authorList>
            <person name="Klenk H.-P."/>
        </authorList>
    </citation>
    <scope>NUCLEOTIDE SEQUENCE [LARGE SCALE GENOMIC DNA]</scope>
    <source>
        <strain evidence="8 9">DSM 43675</strain>
    </source>
</reference>
<keyword evidence="3" id="KW-0547">Nucleotide-binding</keyword>
<feature type="domain" description="Aspartate/glutamate/uridylate kinase" evidence="7">
    <location>
        <begin position="8"/>
        <end position="249"/>
    </location>
</feature>
<evidence type="ECO:0000256" key="5">
    <source>
        <dbReference type="ARBA" id="ARBA00022840"/>
    </source>
</evidence>
<keyword evidence="2 8" id="KW-0808">Transferase</keyword>
<dbReference type="PRINTS" id="PR00474">
    <property type="entry name" value="GLU5KINASE"/>
</dbReference>
<evidence type="ECO:0000256" key="2">
    <source>
        <dbReference type="ARBA" id="ARBA00022679"/>
    </source>
</evidence>
<name>A0A7X0G0D0_9ACTN</name>
<dbReference type="Gene3D" id="3.40.1160.10">
    <property type="entry name" value="Acetylglutamate kinase-like"/>
    <property type="match status" value="1"/>
</dbReference>
<dbReference type="Proteomes" id="UP000546324">
    <property type="component" value="Unassembled WGS sequence"/>
</dbReference>
<dbReference type="EMBL" id="JACHMQ010000001">
    <property type="protein sequence ID" value="MBB6397077.1"/>
    <property type="molecule type" value="Genomic_DNA"/>
</dbReference>
<dbReference type="SUPFAM" id="SSF53633">
    <property type="entry name" value="Carbamate kinase-like"/>
    <property type="match status" value="1"/>
</dbReference>
<evidence type="ECO:0000259" key="7">
    <source>
        <dbReference type="Pfam" id="PF00696"/>
    </source>
</evidence>
<keyword evidence="9" id="KW-1185">Reference proteome</keyword>